<accession>A0A919U976</accession>
<dbReference type="Proteomes" id="UP000660611">
    <property type="component" value="Unassembled WGS sequence"/>
</dbReference>
<proteinExistence type="predicted"/>
<evidence type="ECO:0000256" key="1">
    <source>
        <dbReference type="SAM" id="Phobius"/>
    </source>
</evidence>
<gene>
    <name evidence="2" type="ORF">Dsi01nite_053300</name>
</gene>
<keyword evidence="1" id="KW-1133">Transmembrane helix</keyword>
<keyword evidence="1" id="KW-0472">Membrane</keyword>
<keyword evidence="3" id="KW-1185">Reference proteome</keyword>
<evidence type="ECO:0000313" key="3">
    <source>
        <dbReference type="Proteomes" id="UP000660611"/>
    </source>
</evidence>
<organism evidence="2 3">
    <name type="scientific">Dactylosporangium siamense</name>
    <dbReference type="NCBI Taxonomy" id="685454"/>
    <lineage>
        <taxon>Bacteria</taxon>
        <taxon>Bacillati</taxon>
        <taxon>Actinomycetota</taxon>
        <taxon>Actinomycetes</taxon>
        <taxon>Micromonosporales</taxon>
        <taxon>Micromonosporaceae</taxon>
        <taxon>Dactylosporangium</taxon>
    </lineage>
</organism>
<evidence type="ECO:0000313" key="2">
    <source>
        <dbReference type="EMBL" id="GIG47289.1"/>
    </source>
</evidence>
<feature type="transmembrane region" description="Helical" evidence="1">
    <location>
        <begin position="6"/>
        <end position="26"/>
    </location>
</feature>
<reference evidence="2" key="1">
    <citation type="submission" date="2021-01" db="EMBL/GenBank/DDBJ databases">
        <title>Whole genome shotgun sequence of Dactylosporangium siamense NBRC 106093.</title>
        <authorList>
            <person name="Komaki H."/>
            <person name="Tamura T."/>
        </authorList>
    </citation>
    <scope>NUCLEOTIDE SEQUENCE</scope>
    <source>
        <strain evidence="2">NBRC 106093</strain>
    </source>
</reference>
<feature type="transmembrane region" description="Helical" evidence="1">
    <location>
        <begin position="289"/>
        <end position="310"/>
    </location>
</feature>
<feature type="transmembrane region" description="Helical" evidence="1">
    <location>
        <begin position="178"/>
        <end position="196"/>
    </location>
</feature>
<name>A0A919U976_9ACTN</name>
<keyword evidence="1" id="KW-0812">Transmembrane</keyword>
<dbReference type="AlphaFoldDB" id="A0A919U976"/>
<protein>
    <submittedName>
        <fullName evidence="2">Uncharacterized protein</fullName>
    </submittedName>
</protein>
<dbReference type="EMBL" id="BONQ01000082">
    <property type="protein sequence ID" value="GIG47289.1"/>
    <property type="molecule type" value="Genomic_DNA"/>
</dbReference>
<feature type="transmembrane region" description="Helical" evidence="1">
    <location>
        <begin position="255"/>
        <end position="277"/>
    </location>
</feature>
<sequence>MSDLFIAAVIEAGWIVAYAATLMLTWPPRPRRSTADVSLPPAIQVMLAMRVKGWVVPAVDATYASMLRRGWFDNHGDQVGLGPGDGRPLSQGEEQVLRHVSAVVGRSAARSAPLHVLREGPGAAESWDGFSNAVIGDARSRGFIRDRIARPVYFLLVAGGTLAPVTYAVLALEGDTRLAVIICSVLFSGGAHAWLLQATLRKLVLTRAGAAAAGPAGQVPDSPLTAPRDNSTGWVHDDRGGWRQWRIQEPPIIRFSAWPAWIVYGAAILWTAGLLSLVSTSDRWDLGDLAMPLLSVYFGALALRLLVGLYRAALMRRRRRDFERTRTHVEGVAVRKFTHTYSVPDADGSHQQTDHHVVVYSGPGDVARDFIVGERVYDTVEEGQTRVRALPGWQTRVPDQFAVLPDTWH</sequence>
<comment type="caution">
    <text evidence="2">The sequence shown here is derived from an EMBL/GenBank/DDBJ whole genome shotgun (WGS) entry which is preliminary data.</text>
</comment>
<feature type="transmembrane region" description="Helical" evidence="1">
    <location>
        <begin position="152"/>
        <end position="172"/>
    </location>
</feature>
<dbReference type="RefSeq" id="WP_203849029.1">
    <property type="nucleotide sequence ID" value="NZ_BAAAVW010000017.1"/>
</dbReference>